<dbReference type="PANTHER" id="PTHR32432">
    <property type="entry name" value="CELL DIVISION PROTEIN FTSA-RELATED"/>
    <property type="match status" value="1"/>
</dbReference>
<dbReference type="Gene3D" id="3.30.1490.300">
    <property type="match status" value="1"/>
</dbReference>
<sequence length="381" mass="42227">MMFDFLSLNPEAFGIDISDMSIKIIKLKKRRDFFNIEYFAEQKIKPGIVVDGEIKNAERLSEIIKEMVFKTGGKKIKTNYVIASLPEKKAFLQVISLPLMSRDDLKSAVVYEAENYVPLPIEEIYLDSQIIPSPEKNPVHFNVLIAAFSKKIVDPYVFCLKEAGLNVKALETESSAISRALIEKEKALYTHILIDFGLVKTNFVVFSGGSLRFSSAIPVSSSGFTKIISDNLGVNLVKAEEMKVKYGLLEGMEKRKFSSQGRNIGQGGSEKRKVFDSLVPALVDLTQQIRKHIEYYQAHFVGKEKSSGDERQLDILLSGGGANLKGLSEYLSMELNLPVGVGNPLANMVAKGKVKKIKISAEELLGYTTAIGLAMRGISEE</sequence>
<dbReference type="Pfam" id="PF11104">
    <property type="entry name" value="PilM_2"/>
    <property type="match status" value="2"/>
</dbReference>
<dbReference type="AlphaFoldDB" id="A0A2G9YW96"/>
<evidence type="ECO:0000313" key="1">
    <source>
        <dbReference type="EMBL" id="PIP23013.1"/>
    </source>
</evidence>
<gene>
    <name evidence="1" type="ORF">COX37_00885</name>
</gene>
<organism evidence="1 2">
    <name type="scientific">Candidatus Nealsonbacteria bacterium CG23_combo_of_CG06-09_8_20_14_all_39_17</name>
    <dbReference type="NCBI Taxonomy" id="1974722"/>
    <lineage>
        <taxon>Bacteria</taxon>
        <taxon>Candidatus Nealsoniibacteriota</taxon>
    </lineage>
</organism>
<dbReference type="InterPro" id="IPR043129">
    <property type="entry name" value="ATPase_NBD"/>
</dbReference>
<dbReference type="InterPro" id="IPR005883">
    <property type="entry name" value="PilM"/>
</dbReference>
<dbReference type="CDD" id="cd24049">
    <property type="entry name" value="ASKHA_NBD_PilM"/>
    <property type="match status" value="1"/>
</dbReference>
<name>A0A2G9YW96_9BACT</name>
<comment type="caution">
    <text evidence="1">The sequence shown here is derived from an EMBL/GenBank/DDBJ whole genome shotgun (WGS) entry which is preliminary data.</text>
</comment>
<evidence type="ECO:0000313" key="2">
    <source>
        <dbReference type="Proteomes" id="UP000229976"/>
    </source>
</evidence>
<evidence type="ECO:0008006" key="3">
    <source>
        <dbReference type="Google" id="ProtNLM"/>
    </source>
</evidence>
<reference evidence="1 2" key="1">
    <citation type="submission" date="2017-09" db="EMBL/GenBank/DDBJ databases">
        <title>Depth-based differentiation of microbial function through sediment-hosted aquifers and enrichment of novel symbionts in the deep terrestrial subsurface.</title>
        <authorList>
            <person name="Probst A.J."/>
            <person name="Ladd B."/>
            <person name="Jarett J.K."/>
            <person name="Geller-Mcgrath D.E."/>
            <person name="Sieber C.M."/>
            <person name="Emerson J.B."/>
            <person name="Anantharaman K."/>
            <person name="Thomas B.C."/>
            <person name="Malmstrom R."/>
            <person name="Stieglmeier M."/>
            <person name="Klingl A."/>
            <person name="Woyke T."/>
            <person name="Ryan C.M."/>
            <person name="Banfield J.F."/>
        </authorList>
    </citation>
    <scope>NUCLEOTIDE SEQUENCE [LARGE SCALE GENOMIC DNA]</scope>
    <source>
        <strain evidence="1">CG23_combo_of_CG06-09_8_20_14_all_39_17</strain>
    </source>
</reference>
<protein>
    <recommendedName>
        <fullName evidence="3">SHS2 domain-containing protein</fullName>
    </recommendedName>
</protein>
<dbReference type="Gene3D" id="3.30.420.40">
    <property type="match status" value="2"/>
</dbReference>
<dbReference type="SUPFAM" id="SSF53067">
    <property type="entry name" value="Actin-like ATPase domain"/>
    <property type="match status" value="2"/>
</dbReference>
<dbReference type="EMBL" id="PCRO01000012">
    <property type="protein sequence ID" value="PIP23013.1"/>
    <property type="molecule type" value="Genomic_DNA"/>
</dbReference>
<proteinExistence type="predicted"/>
<dbReference type="NCBIfam" id="TIGR01175">
    <property type="entry name" value="pilM"/>
    <property type="match status" value="1"/>
</dbReference>
<dbReference type="PANTHER" id="PTHR32432:SF3">
    <property type="entry name" value="ETHANOLAMINE UTILIZATION PROTEIN EUTJ"/>
    <property type="match status" value="1"/>
</dbReference>
<accession>A0A2G9YW96</accession>
<dbReference type="InterPro" id="IPR050696">
    <property type="entry name" value="FtsA/MreB"/>
</dbReference>
<dbReference type="PIRSF" id="PIRSF019169">
    <property type="entry name" value="PilM"/>
    <property type="match status" value="1"/>
</dbReference>
<dbReference type="Proteomes" id="UP000229976">
    <property type="component" value="Unassembled WGS sequence"/>
</dbReference>